<evidence type="ECO:0000259" key="2">
    <source>
        <dbReference type="Pfam" id="PF13649"/>
    </source>
</evidence>
<name>A0A286RFH2_9BACT</name>
<evidence type="ECO:0000256" key="1">
    <source>
        <dbReference type="ARBA" id="ARBA00022679"/>
    </source>
</evidence>
<dbReference type="PANTHER" id="PTHR43861">
    <property type="entry name" value="TRANS-ACONITATE 2-METHYLTRANSFERASE-RELATED"/>
    <property type="match status" value="1"/>
</dbReference>
<protein>
    <recommendedName>
        <fullName evidence="2">Methyltransferase domain-containing protein</fullName>
    </recommendedName>
</protein>
<dbReference type="AlphaFoldDB" id="A0A286RFH2"/>
<feature type="domain" description="Methyltransferase" evidence="2">
    <location>
        <begin position="72"/>
        <end position="168"/>
    </location>
</feature>
<keyword evidence="1" id="KW-0808">Transferase</keyword>
<dbReference type="OrthoDB" id="9784101at2"/>
<dbReference type="Pfam" id="PF13649">
    <property type="entry name" value="Methyltransf_25"/>
    <property type="match status" value="1"/>
</dbReference>
<dbReference type="RefSeq" id="WP_157731928.1">
    <property type="nucleotide sequence ID" value="NZ_CP018477.1"/>
</dbReference>
<reference evidence="3 4" key="1">
    <citation type="journal article" name="Front. Microbiol.">
        <title>Sugar Metabolism of the First Thermophilic Planctomycete Thermogutta terrifontis: Comparative Genomic and Transcriptomic Approaches.</title>
        <authorList>
            <person name="Elcheninov A.G."/>
            <person name="Menzel P."/>
            <person name="Gudbergsdottir S.R."/>
            <person name="Slesarev A.I."/>
            <person name="Kadnikov V.V."/>
            <person name="Krogh A."/>
            <person name="Bonch-Osmolovskaya E.A."/>
            <person name="Peng X."/>
            <person name="Kublanov I.V."/>
        </authorList>
    </citation>
    <scope>NUCLEOTIDE SEQUENCE [LARGE SCALE GENOMIC DNA]</scope>
    <source>
        <strain evidence="3 4">R1</strain>
    </source>
</reference>
<dbReference type="InterPro" id="IPR029063">
    <property type="entry name" value="SAM-dependent_MTases_sf"/>
</dbReference>
<accession>A0A286RFH2</accession>
<dbReference type="EMBL" id="CP018477">
    <property type="protein sequence ID" value="ASV74714.1"/>
    <property type="molecule type" value="Genomic_DNA"/>
</dbReference>
<sequence length="234" mass="26399">MSRRSDLWIFLTAIFALIAFAARGGEVEVSVIPSSRVRDPNILVQRDGGGYAYRTYLDFILQRLDIQPGDRILDLGAGDGWWTAHFAEKVGAEGTVYAGEVTQELVDRLKQRLQDHPNAKPYLCPRNRPGLPDQSVDLVFISQVYHHLEGQTRIDYWRELAKTVTPSGRVAVIETYPQIALQGKDHGTPLSTLVREAEEGGWIPVEVWFIPGTQHYLAIFIQQRAFFPKPASQQ</sequence>
<organism evidence="3 4">
    <name type="scientific">Thermogutta terrifontis</name>
    <dbReference type="NCBI Taxonomy" id="1331910"/>
    <lineage>
        <taxon>Bacteria</taxon>
        <taxon>Pseudomonadati</taxon>
        <taxon>Planctomycetota</taxon>
        <taxon>Planctomycetia</taxon>
        <taxon>Pirellulales</taxon>
        <taxon>Thermoguttaceae</taxon>
        <taxon>Thermogutta</taxon>
    </lineage>
</organism>
<dbReference type="Gene3D" id="3.40.50.150">
    <property type="entry name" value="Vaccinia Virus protein VP39"/>
    <property type="match status" value="1"/>
</dbReference>
<dbReference type="CDD" id="cd02440">
    <property type="entry name" value="AdoMet_MTases"/>
    <property type="match status" value="1"/>
</dbReference>
<dbReference type="SUPFAM" id="SSF53335">
    <property type="entry name" value="S-adenosyl-L-methionine-dependent methyltransferases"/>
    <property type="match status" value="1"/>
</dbReference>
<keyword evidence="4" id="KW-1185">Reference proteome</keyword>
<dbReference type="KEGG" id="ttf:THTE_2112"/>
<dbReference type="InterPro" id="IPR041698">
    <property type="entry name" value="Methyltransf_25"/>
</dbReference>
<evidence type="ECO:0000313" key="4">
    <source>
        <dbReference type="Proteomes" id="UP000215086"/>
    </source>
</evidence>
<evidence type="ECO:0000313" key="3">
    <source>
        <dbReference type="EMBL" id="ASV74714.1"/>
    </source>
</evidence>
<gene>
    <name evidence="3" type="ORF">THTE_2112</name>
</gene>
<dbReference type="GO" id="GO:0016740">
    <property type="term" value="F:transferase activity"/>
    <property type="evidence" value="ECO:0007669"/>
    <property type="project" value="UniProtKB-KW"/>
</dbReference>
<proteinExistence type="predicted"/>
<dbReference type="Proteomes" id="UP000215086">
    <property type="component" value="Chromosome"/>
</dbReference>